<reference evidence="1 2" key="1">
    <citation type="submission" date="2019-03" db="EMBL/GenBank/DDBJ databases">
        <title>Draft genome sequences of novel Actinobacteria.</title>
        <authorList>
            <person name="Sahin N."/>
            <person name="Ay H."/>
            <person name="Saygin H."/>
        </authorList>
    </citation>
    <scope>NUCLEOTIDE SEQUENCE [LARGE SCALE GENOMIC DNA]</scope>
    <source>
        <strain evidence="1 2">CH32</strain>
    </source>
</reference>
<accession>A0A4R4Y4X0</accession>
<gene>
    <name evidence="1" type="ORF">E1286_36170</name>
</gene>
<comment type="caution">
    <text evidence="1">The sequence shown here is derived from an EMBL/GenBank/DDBJ whole genome shotgun (WGS) entry which is preliminary data.</text>
</comment>
<dbReference type="InterPro" id="IPR016155">
    <property type="entry name" value="Mopterin_synth/thiamin_S_b"/>
</dbReference>
<protein>
    <submittedName>
        <fullName evidence="1">MoaD/ThiS family protein</fullName>
    </submittedName>
</protein>
<dbReference type="RefSeq" id="WP_132619909.1">
    <property type="nucleotide sequence ID" value="NZ_SMKQ01000176.1"/>
</dbReference>
<evidence type="ECO:0000313" key="1">
    <source>
        <dbReference type="EMBL" id="TDD38599.1"/>
    </source>
</evidence>
<dbReference type="SUPFAM" id="SSF54285">
    <property type="entry name" value="MoaD/ThiS"/>
    <property type="match status" value="1"/>
</dbReference>
<dbReference type="EMBL" id="SMKQ01000176">
    <property type="protein sequence ID" value="TDD38599.1"/>
    <property type="molecule type" value="Genomic_DNA"/>
</dbReference>
<sequence>MATGKVRYWAAAKEAAGVAEESFDAATLDDLMTKITQNRAELARVVRRCSFLVDGTPVGKRPHDEVVLADGVTVEVLPPFAGG</sequence>
<dbReference type="OrthoDB" id="4331766at2"/>
<name>A0A4R4Y4X0_9ACTN</name>
<evidence type="ECO:0000313" key="2">
    <source>
        <dbReference type="Proteomes" id="UP000295302"/>
    </source>
</evidence>
<dbReference type="Gene3D" id="3.10.20.30">
    <property type="match status" value="1"/>
</dbReference>
<dbReference type="Pfam" id="PF02597">
    <property type="entry name" value="ThiS"/>
    <property type="match status" value="1"/>
</dbReference>
<dbReference type="AlphaFoldDB" id="A0A4R4Y4X0"/>
<organism evidence="1 2">
    <name type="scientific">Nonomuraea terrae</name>
    <dbReference type="NCBI Taxonomy" id="2530383"/>
    <lineage>
        <taxon>Bacteria</taxon>
        <taxon>Bacillati</taxon>
        <taxon>Actinomycetota</taxon>
        <taxon>Actinomycetes</taxon>
        <taxon>Streptosporangiales</taxon>
        <taxon>Streptosporangiaceae</taxon>
        <taxon>Nonomuraea</taxon>
    </lineage>
</organism>
<dbReference type="InterPro" id="IPR012675">
    <property type="entry name" value="Beta-grasp_dom_sf"/>
</dbReference>
<keyword evidence="2" id="KW-1185">Reference proteome</keyword>
<dbReference type="Proteomes" id="UP000295302">
    <property type="component" value="Unassembled WGS sequence"/>
</dbReference>
<proteinExistence type="predicted"/>
<dbReference type="InterPro" id="IPR003749">
    <property type="entry name" value="ThiS/MoaD-like"/>
</dbReference>